<keyword evidence="3" id="KW-1185">Reference proteome</keyword>
<dbReference type="SUPFAM" id="SSF52821">
    <property type="entry name" value="Rhodanese/Cell cycle control phosphatase"/>
    <property type="match status" value="2"/>
</dbReference>
<dbReference type="eggNOG" id="COG2897">
    <property type="taxonomic scope" value="Bacteria"/>
</dbReference>
<organism evidence="2 3">
    <name type="scientific">Nitratifractor salsuginis (strain DSM 16511 / JCM 12458 / E9I37-1)</name>
    <dbReference type="NCBI Taxonomy" id="749222"/>
    <lineage>
        <taxon>Bacteria</taxon>
        <taxon>Pseudomonadati</taxon>
        <taxon>Campylobacterota</taxon>
        <taxon>Epsilonproteobacteria</taxon>
        <taxon>Campylobacterales</taxon>
        <taxon>Sulfurovaceae</taxon>
        <taxon>Nitratifractor</taxon>
    </lineage>
</organism>
<proteinExistence type="predicted"/>
<dbReference type="PANTHER" id="PTHR43031:SF7">
    <property type="entry name" value="NITRIC OXIDE REDUCTASE FLRD-NAD(+) REDUCTASE"/>
    <property type="match status" value="1"/>
</dbReference>
<protein>
    <submittedName>
        <fullName evidence="2">Rhodanese domain protein</fullName>
    </submittedName>
</protein>
<sequence length="287" mass="32291">MRVKSFVFLILFGLAGGLIAGSPSIHSGGVRKALEAHKEALHTWRNVDLKEVKRRYDTHSALFIDARAFPRYQKGTIPRALNVPLRRFKRMSKWLPIRRDAPLLVFCDGPKCGLAKKVAQRLVKAGYSNVLVYRGGYPEWKRHNLPIMAAPRPCPSQGYRPSKAPVYVEGVKLYPDPEDETRLDARWIAPLLEKGRFPKGLKVVDVRQPSAYARGHLPGALNFPFDEEKMELNVSALPKKGPILFTCKHGSISADAWFSLPEELQKRVFVIDADVVCEGEKCTVTPH</sequence>
<evidence type="ECO:0000259" key="1">
    <source>
        <dbReference type="PROSITE" id="PS50206"/>
    </source>
</evidence>
<dbReference type="AlphaFoldDB" id="E6X2N0"/>
<dbReference type="GO" id="GO:0004792">
    <property type="term" value="F:thiosulfate-cyanide sulfurtransferase activity"/>
    <property type="evidence" value="ECO:0007669"/>
    <property type="project" value="InterPro"/>
</dbReference>
<reference evidence="3" key="2">
    <citation type="submission" date="2011-01" db="EMBL/GenBank/DDBJ databases">
        <title>The complete genome of Nitratifractor salsuginis DSM 16511.</title>
        <authorList>
            <consortium name="US DOE Joint Genome Institute (JGI-PGF)"/>
            <person name="Lucas S."/>
            <person name="Copeland A."/>
            <person name="Lapidus A."/>
            <person name="Bruce D."/>
            <person name="Goodwin L."/>
            <person name="Pitluck S."/>
            <person name="Kyrpides N."/>
            <person name="Mavromatis K."/>
            <person name="Ivanova N."/>
            <person name="Mikhailova N."/>
            <person name="Zeytun A."/>
            <person name="Detter J.C."/>
            <person name="Tapia R."/>
            <person name="Han C."/>
            <person name="Land M."/>
            <person name="Hauser L."/>
            <person name="Markowitz V."/>
            <person name="Cheng J.-F."/>
            <person name="Hugenholtz P."/>
            <person name="Woyke T."/>
            <person name="Wu D."/>
            <person name="Tindall B."/>
            <person name="Schuetze A."/>
            <person name="Brambilla E."/>
            <person name="Klenk H.-P."/>
            <person name="Eisen J.A."/>
        </authorList>
    </citation>
    <scope>NUCLEOTIDE SEQUENCE [LARGE SCALE GENOMIC DNA]</scope>
    <source>
        <strain evidence="3">DSM 16511 / JCM 12458 / E9I37-1</strain>
    </source>
</reference>
<dbReference type="InterPro" id="IPR036873">
    <property type="entry name" value="Rhodanese-like_dom_sf"/>
</dbReference>
<gene>
    <name evidence="2" type="ordered locus">Nitsa_0834</name>
</gene>
<dbReference type="SMART" id="SM00450">
    <property type="entry name" value="RHOD"/>
    <property type="match status" value="2"/>
</dbReference>
<dbReference type="InterPro" id="IPR001763">
    <property type="entry name" value="Rhodanese-like_dom"/>
</dbReference>
<dbReference type="Pfam" id="PF00581">
    <property type="entry name" value="Rhodanese"/>
    <property type="match status" value="2"/>
</dbReference>
<dbReference type="KEGG" id="nsa:Nitsa_0834"/>
<dbReference type="CDD" id="cd00158">
    <property type="entry name" value="RHOD"/>
    <property type="match status" value="2"/>
</dbReference>
<dbReference type="Gene3D" id="3.40.250.10">
    <property type="entry name" value="Rhodanese-like domain"/>
    <property type="match status" value="2"/>
</dbReference>
<evidence type="ECO:0000313" key="3">
    <source>
        <dbReference type="Proteomes" id="UP000008633"/>
    </source>
</evidence>
<dbReference type="EMBL" id="CP002452">
    <property type="protein sequence ID" value="ADV46096.1"/>
    <property type="molecule type" value="Genomic_DNA"/>
</dbReference>
<dbReference type="InterPro" id="IPR050229">
    <property type="entry name" value="GlpE_sulfurtransferase"/>
</dbReference>
<dbReference type="HOGENOM" id="CLU_969203_0_0_7"/>
<name>E6X2N0_NITSE</name>
<dbReference type="PANTHER" id="PTHR43031">
    <property type="entry name" value="FAD-DEPENDENT OXIDOREDUCTASE"/>
    <property type="match status" value="1"/>
</dbReference>
<evidence type="ECO:0000313" key="2">
    <source>
        <dbReference type="EMBL" id="ADV46096.1"/>
    </source>
</evidence>
<feature type="domain" description="Rhodanese" evidence="1">
    <location>
        <begin position="197"/>
        <end position="278"/>
    </location>
</feature>
<feature type="domain" description="Rhodanese" evidence="1">
    <location>
        <begin position="57"/>
        <end position="149"/>
    </location>
</feature>
<reference evidence="2 3" key="1">
    <citation type="journal article" date="2011" name="Stand. Genomic Sci.">
        <title>Complete genome sequence of Nitratifractor salsuginis type strain (E9I37-1).</title>
        <authorList>
            <person name="Anderson I."/>
            <person name="Sikorski J."/>
            <person name="Zeytun A."/>
            <person name="Nolan M."/>
            <person name="Lapidus A."/>
            <person name="Lucas S."/>
            <person name="Hammon N."/>
            <person name="Deshpande S."/>
            <person name="Cheng J.F."/>
            <person name="Tapia R."/>
            <person name="Han C."/>
            <person name="Goodwin L."/>
            <person name="Pitluck S."/>
            <person name="Liolios K."/>
            <person name="Pagani I."/>
            <person name="Ivanova N."/>
            <person name="Huntemann M."/>
            <person name="Mavromatis K."/>
            <person name="Ovchinikova G."/>
            <person name="Pati A."/>
            <person name="Chen A."/>
            <person name="Palaniappan K."/>
            <person name="Land M."/>
            <person name="Hauser L."/>
            <person name="Brambilla E.M."/>
            <person name="Ngatchou-Djao O.D."/>
            <person name="Rohde M."/>
            <person name="Tindall B.J."/>
            <person name="Goker M."/>
            <person name="Detter J.C."/>
            <person name="Woyke T."/>
            <person name="Bristow J."/>
            <person name="Eisen J.A."/>
            <person name="Markowitz V."/>
            <person name="Hugenholtz P."/>
            <person name="Klenk H.P."/>
            <person name="Kyrpides N.C."/>
        </authorList>
    </citation>
    <scope>NUCLEOTIDE SEQUENCE [LARGE SCALE GENOMIC DNA]</scope>
    <source>
        <strain evidence="3">DSM 16511 / JCM 12458 / E9I37-1</strain>
    </source>
</reference>
<dbReference type="STRING" id="749222.Nitsa_0834"/>
<dbReference type="PROSITE" id="PS00380">
    <property type="entry name" value="RHODANESE_1"/>
    <property type="match status" value="1"/>
</dbReference>
<accession>E6X2N0</accession>
<dbReference type="PROSITE" id="PS50206">
    <property type="entry name" value="RHODANESE_3"/>
    <property type="match status" value="2"/>
</dbReference>
<dbReference type="RefSeq" id="WP_013553790.1">
    <property type="nucleotide sequence ID" value="NC_014935.1"/>
</dbReference>
<dbReference type="Proteomes" id="UP000008633">
    <property type="component" value="Chromosome"/>
</dbReference>
<dbReference type="InterPro" id="IPR001307">
    <property type="entry name" value="Thiosulphate_STrfase_CS"/>
</dbReference>